<accession>A0A7G5CD96</accession>
<dbReference type="AlphaFoldDB" id="A0A7G5CD96"/>
<protein>
    <submittedName>
        <fullName evidence="1">Uncharacterized protein</fullName>
    </submittedName>
</protein>
<reference evidence="1 2" key="1">
    <citation type="journal article" date="2020" name="Mol. Biol. Evol.">
        <title>Life and death of selfish genes: comparative genomics reveals the dynamic evolution of cytoplasmic incompatibility.</title>
        <authorList>
            <person name="Martinez J."/>
            <person name="Klasson L."/>
            <person name="Welch J."/>
            <person name="Jiggins F.M."/>
        </authorList>
    </citation>
    <scope>NUCLEOTIDE SEQUENCE [LARGE SCALE GENOMIC DNA]</scope>
    <source>
        <strain evidence="1">WNik</strain>
    </source>
</reference>
<evidence type="ECO:0000313" key="1">
    <source>
        <dbReference type="EMBL" id="QMV47180.1"/>
    </source>
</evidence>
<organism evidence="1 2">
    <name type="scientific">Wolbachia pipientis</name>
    <dbReference type="NCBI Taxonomy" id="955"/>
    <lineage>
        <taxon>Bacteria</taxon>
        <taxon>Pseudomonadati</taxon>
        <taxon>Pseudomonadota</taxon>
        <taxon>Alphaproteobacteria</taxon>
        <taxon>Rickettsiales</taxon>
        <taxon>Anaplasmataceae</taxon>
        <taxon>Wolbachieae</taxon>
        <taxon>Wolbachia</taxon>
    </lineage>
</organism>
<proteinExistence type="predicted"/>
<dbReference type="RefSeq" id="WP_182182941.1">
    <property type="nucleotide sequence ID" value="NZ_CP050530.1"/>
</dbReference>
<dbReference type="Proteomes" id="UP000515596">
    <property type="component" value="Chromosome"/>
</dbReference>
<name>A0A7G5CD96_WOLPI</name>
<sequence length="66" mass="7662">MDSKAHTNSIEQLTGLLVSVAQSQDKSVLKLLTELMEEEIEDIELSKIADERYKEKRVKHQDAFWD</sequence>
<dbReference type="EMBL" id="CP050530">
    <property type="protein sequence ID" value="QMV47180.1"/>
    <property type="molecule type" value="Genomic_DNA"/>
</dbReference>
<gene>
    <name evidence="1" type="ORF">HC356_03995</name>
</gene>
<evidence type="ECO:0000313" key="2">
    <source>
        <dbReference type="Proteomes" id="UP000515596"/>
    </source>
</evidence>